<proteinExistence type="predicted"/>
<dbReference type="InterPro" id="IPR027417">
    <property type="entry name" value="P-loop_NTPase"/>
</dbReference>
<feature type="region of interest" description="Disordered" evidence="1">
    <location>
        <begin position="352"/>
        <end position="371"/>
    </location>
</feature>
<feature type="domain" description="AAA+ ATPase" evidence="2">
    <location>
        <begin position="369"/>
        <end position="664"/>
    </location>
</feature>
<dbReference type="InterPro" id="IPR052934">
    <property type="entry name" value="Methyl-DNA_Rec/Restrict_Enz"/>
</dbReference>
<dbReference type="EMBL" id="CP092014">
    <property type="protein sequence ID" value="WFN95614.1"/>
    <property type="molecule type" value="Genomic_DNA"/>
</dbReference>
<evidence type="ECO:0000313" key="3">
    <source>
        <dbReference type="EMBL" id="WFN95614.1"/>
    </source>
</evidence>
<dbReference type="Pfam" id="PF07728">
    <property type="entry name" value="AAA_5"/>
    <property type="match status" value="1"/>
</dbReference>
<dbReference type="InterPro" id="IPR011704">
    <property type="entry name" value="ATPase_dyneun-rel_AAA"/>
</dbReference>
<name>A0ABY8GDY4_EDWIC</name>
<dbReference type="SUPFAM" id="SSF52540">
    <property type="entry name" value="P-loop containing nucleoside triphosphate hydrolases"/>
    <property type="match status" value="2"/>
</dbReference>
<protein>
    <submittedName>
        <fullName evidence="3">AAA family ATPase</fullName>
    </submittedName>
</protein>
<evidence type="ECO:0000259" key="2">
    <source>
        <dbReference type="SMART" id="SM00382"/>
    </source>
</evidence>
<dbReference type="Gene3D" id="3.40.50.300">
    <property type="entry name" value="P-loop containing nucleotide triphosphate hydrolases"/>
    <property type="match status" value="2"/>
</dbReference>
<feature type="compositionally biased region" description="Polar residues" evidence="1">
    <location>
        <begin position="820"/>
        <end position="842"/>
    </location>
</feature>
<evidence type="ECO:0000256" key="1">
    <source>
        <dbReference type="SAM" id="MobiDB-lite"/>
    </source>
</evidence>
<dbReference type="SMART" id="SM00382">
    <property type="entry name" value="AAA"/>
    <property type="match status" value="1"/>
</dbReference>
<dbReference type="PANTHER" id="PTHR37291">
    <property type="entry name" value="5-METHYLCYTOSINE-SPECIFIC RESTRICTION ENZYME B"/>
    <property type="match status" value="1"/>
</dbReference>
<organism evidence="3 4">
    <name type="scientific">Edwardsiella ictaluri</name>
    <dbReference type="NCBI Taxonomy" id="67780"/>
    <lineage>
        <taxon>Bacteria</taxon>
        <taxon>Pseudomonadati</taxon>
        <taxon>Pseudomonadota</taxon>
        <taxon>Gammaproteobacteria</taxon>
        <taxon>Enterobacterales</taxon>
        <taxon>Hafniaceae</taxon>
        <taxon>Edwardsiella</taxon>
    </lineage>
</organism>
<feature type="region of interest" description="Disordered" evidence="1">
    <location>
        <begin position="819"/>
        <end position="842"/>
    </location>
</feature>
<dbReference type="InterPro" id="IPR003593">
    <property type="entry name" value="AAA+_ATPase"/>
</dbReference>
<reference evidence="3 4" key="1">
    <citation type="submission" date="2022-02" db="EMBL/GenBank/DDBJ databases">
        <title>Phenotypic, genotypic and serological characterization of Edwardsiella ictaluri from catfish and ornamental fish species.</title>
        <authorList>
            <person name="Rose D."/>
            <person name="Tekedar H.C."/>
            <person name="Waldbieser G.C."/>
            <person name="Aarattuthodi S."/>
            <person name="Griffin M.J."/>
        </authorList>
    </citation>
    <scope>NUCLEOTIDE SEQUENCE [LARGE SCALE GENOMIC DNA]</scope>
    <source>
        <strain evidence="3 4">13 TAL-140 K3</strain>
    </source>
</reference>
<evidence type="ECO:0000313" key="4">
    <source>
        <dbReference type="Proteomes" id="UP001222680"/>
    </source>
</evidence>
<dbReference type="Proteomes" id="UP001222680">
    <property type="component" value="Chromosome"/>
</dbReference>
<keyword evidence="4" id="KW-1185">Reference proteome</keyword>
<accession>A0ABY8GDY4</accession>
<dbReference type="PANTHER" id="PTHR37291:SF1">
    <property type="entry name" value="TYPE IV METHYL-DIRECTED RESTRICTION ENZYME ECOKMCRB SUBUNIT"/>
    <property type="match status" value="1"/>
</dbReference>
<gene>
    <name evidence="3" type="ORF">MAY91_11825</name>
</gene>
<dbReference type="RefSeq" id="WP_241772452.1">
    <property type="nucleotide sequence ID" value="NZ_CP113159.1"/>
</dbReference>
<sequence length="842" mass="95345">MSAYLLAWNTTQSPKQNDGSQDSLLHCQVGDEIRWPCQSKQPTSGDTVYVMRLGDDPQGIVAQGVVTQSALVGTNENDEANSSTYIQFQVQSIRKTAAEGMLPLLLLNAVLPEQEWHPQYSGIVIEADHASPLASLWRDGANTHALTQFMRWDQQHDFNQQWYHQYQEVCQLAAEIKDGKTITDDDVNRLWRMKANGVASAGQGIMYNDEFNTNLEFLKTLTREIVLSPNAETYQHVFDIWKVDGTFKRFLKVIINRVFGAADPEHYTSIADGSCLPSLCRCLQSQFQIDVQSTEHWLHDNQNILKAVNPLIPPEWDVFTRNILLWNLYEWSVEIPQQVTHTMNQVNEDDAEYQATPASQNEKPKRTQRPQNIIFYGPPGTGKTYTLQALQKQYTSTPAHSDKLLWLQEKIAPLNWMQVLVLSLLDLGKQAKVADIVNSQYFQTKAKINKREGNLSQTAWSYLQKFTVPESETVNYKGRSDPAVFDKTADSVWILLDDKLELVDDLVQLYAELERGPQSGMQVKRYSTVTFHQSYGYEEFIEGLKAATDDEGNVHYSLEAGAFLTLCRRAEQDPEHQYAIFIDEINRGNIAKIFGELISLIEIDKRAQGKHPMAINLAYSKQSFSVPSNVDIIGTMNTADRSLALMDTALRRRFEFIEMMPDPALFAGSLGITCSNGVTINLQQLLATLNARIAALYDREHTLGHAFFFPAYHAAQNGDYAQGFHALKAAFQTKILPLLQEYFYDDWSKIRLVLGDNQKPEALQFIHQQKVDYHALFGSHYQADDVTHEGQYVLMDNAAAVWDNALAYLAIYTAQEAKQHSQQPSPDNLSQTDTEQSEPASV</sequence>